<comment type="caution">
    <text evidence="2">The sequence shown here is derived from an EMBL/GenBank/DDBJ whole genome shotgun (WGS) entry which is preliminary data.</text>
</comment>
<organism evidence="2">
    <name type="scientific">bioreactor metagenome</name>
    <dbReference type="NCBI Taxonomy" id="1076179"/>
    <lineage>
        <taxon>unclassified sequences</taxon>
        <taxon>metagenomes</taxon>
        <taxon>ecological metagenomes</taxon>
    </lineage>
</organism>
<accession>A0A645DQ69</accession>
<evidence type="ECO:0000313" key="2">
    <source>
        <dbReference type="EMBL" id="MPM91614.1"/>
    </source>
</evidence>
<keyword evidence="1" id="KW-1133">Transmembrane helix</keyword>
<protein>
    <submittedName>
        <fullName evidence="2">Uncharacterized protein</fullName>
    </submittedName>
</protein>
<dbReference type="AlphaFoldDB" id="A0A645DQ69"/>
<keyword evidence="1" id="KW-0812">Transmembrane</keyword>
<proteinExistence type="predicted"/>
<evidence type="ECO:0000256" key="1">
    <source>
        <dbReference type="SAM" id="Phobius"/>
    </source>
</evidence>
<name>A0A645DQ69_9ZZZZ</name>
<dbReference type="EMBL" id="VSSQ01038650">
    <property type="protein sequence ID" value="MPM91614.1"/>
    <property type="molecule type" value="Genomic_DNA"/>
</dbReference>
<keyword evidence="1" id="KW-0472">Membrane</keyword>
<reference evidence="2" key="1">
    <citation type="submission" date="2019-08" db="EMBL/GenBank/DDBJ databases">
        <authorList>
            <person name="Kucharzyk K."/>
            <person name="Murdoch R.W."/>
            <person name="Higgins S."/>
            <person name="Loffler F."/>
        </authorList>
    </citation>
    <scope>NUCLEOTIDE SEQUENCE</scope>
</reference>
<gene>
    <name evidence="2" type="ORF">SDC9_138745</name>
</gene>
<feature type="transmembrane region" description="Helical" evidence="1">
    <location>
        <begin position="21"/>
        <end position="39"/>
    </location>
</feature>
<sequence>MRDKNKITVVLFFKEFTDQLLLFRLKIIGVLDSAVIFIADHLFSIFKSDTWDLINLRNIQFQHFNFTLILSFQQIKGIFQKTSFNFHQFRKIFNVAHLKIKACIFIQMTGRTVFFCTKNRTYFIDTFENADHRLLVKLGTLCKECFPTEIFHLKDICTALSGSRHKLRRMDFSKILLMQIISKSFYNPILNAKFCFHKSSTKRRRSVIELRIQIGIELSFIDNNRHRLCRS</sequence>